<feature type="compositionally biased region" description="Polar residues" evidence="1">
    <location>
        <begin position="101"/>
        <end position="118"/>
    </location>
</feature>
<evidence type="ECO:0000313" key="2">
    <source>
        <dbReference type="EMBL" id="KAK1136072.1"/>
    </source>
</evidence>
<comment type="caution">
    <text evidence="2">The sequence shown here is derived from an EMBL/GenBank/DDBJ whole genome shotgun (WGS) entry which is preliminary data.</text>
</comment>
<accession>A0AA40GE85</accession>
<dbReference type="AlphaFoldDB" id="A0AA40GE85"/>
<feature type="region of interest" description="Disordered" evidence="1">
    <location>
        <begin position="98"/>
        <end position="119"/>
    </location>
</feature>
<gene>
    <name evidence="2" type="ORF">K0M31_000641</name>
</gene>
<dbReference type="Proteomes" id="UP001177670">
    <property type="component" value="Unassembled WGS sequence"/>
</dbReference>
<organism evidence="2 3">
    <name type="scientific">Melipona bicolor</name>
    <dbReference type="NCBI Taxonomy" id="60889"/>
    <lineage>
        <taxon>Eukaryota</taxon>
        <taxon>Metazoa</taxon>
        <taxon>Ecdysozoa</taxon>
        <taxon>Arthropoda</taxon>
        <taxon>Hexapoda</taxon>
        <taxon>Insecta</taxon>
        <taxon>Pterygota</taxon>
        <taxon>Neoptera</taxon>
        <taxon>Endopterygota</taxon>
        <taxon>Hymenoptera</taxon>
        <taxon>Apocrita</taxon>
        <taxon>Aculeata</taxon>
        <taxon>Apoidea</taxon>
        <taxon>Anthophila</taxon>
        <taxon>Apidae</taxon>
        <taxon>Melipona</taxon>
    </lineage>
</organism>
<dbReference type="EMBL" id="JAHYIQ010000001">
    <property type="protein sequence ID" value="KAK1136072.1"/>
    <property type="molecule type" value="Genomic_DNA"/>
</dbReference>
<name>A0AA40GE85_9HYME</name>
<reference evidence="2" key="1">
    <citation type="submission" date="2021-10" db="EMBL/GenBank/DDBJ databases">
        <title>Melipona bicolor Genome sequencing and assembly.</title>
        <authorList>
            <person name="Araujo N.S."/>
            <person name="Arias M.C."/>
        </authorList>
    </citation>
    <scope>NUCLEOTIDE SEQUENCE</scope>
    <source>
        <strain evidence="2">USP_2M_L1-L4_2017</strain>
        <tissue evidence="2">Whole body</tissue>
    </source>
</reference>
<protein>
    <submittedName>
        <fullName evidence="2">Uncharacterized protein</fullName>
    </submittedName>
</protein>
<evidence type="ECO:0000256" key="1">
    <source>
        <dbReference type="SAM" id="MobiDB-lite"/>
    </source>
</evidence>
<sequence length="160" mass="17580">MIVAERISLAAGNGDGGLVGGRIQETMARSVDRRCIAGTHGKLSPLLLFYSIVLPVEEEIPRFCGQSPRINRHADTGSHGISEQEISLYPACAALAPPLSGSEQSRQSEFGTRNSDSTANEEEQRYFRCHIDDDESEWCSNEKLCTLLSLARFPELVNLI</sequence>
<keyword evidence="3" id="KW-1185">Reference proteome</keyword>
<evidence type="ECO:0000313" key="3">
    <source>
        <dbReference type="Proteomes" id="UP001177670"/>
    </source>
</evidence>
<proteinExistence type="predicted"/>